<dbReference type="AlphaFoldDB" id="A0A942U1C0"/>
<proteinExistence type="predicted"/>
<dbReference type="EMBL" id="JAGYPF010000001">
    <property type="protein sequence ID" value="MBS4210952.1"/>
    <property type="molecule type" value="Genomic_DNA"/>
</dbReference>
<name>A0A942U1C0_9BACI</name>
<dbReference type="Proteomes" id="UP000679749">
    <property type="component" value="Unassembled WGS sequence"/>
</dbReference>
<evidence type="ECO:0000313" key="1">
    <source>
        <dbReference type="EMBL" id="MBS4210952.1"/>
    </source>
</evidence>
<evidence type="ECO:0000313" key="2">
    <source>
        <dbReference type="Proteomes" id="UP000679749"/>
    </source>
</evidence>
<keyword evidence="2" id="KW-1185">Reference proteome</keyword>
<reference evidence="1" key="1">
    <citation type="submission" date="2021-05" db="EMBL/GenBank/DDBJ databases">
        <title>Novel Bacillus species.</title>
        <authorList>
            <person name="Liu G."/>
        </authorList>
    </citation>
    <scope>NUCLEOTIDE SEQUENCE</scope>
    <source>
        <strain evidence="1">FJAT-49825</strain>
    </source>
</reference>
<accession>A0A942U1C0</accession>
<organism evidence="1 2">
    <name type="scientific">Neobacillus rhizophilus</name>
    <dbReference type="NCBI Taxonomy" id="2833579"/>
    <lineage>
        <taxon>Bacteria</taxon>
        <taxon>Bacillati</taxon>
        <taxon>Bacillota</taxon>
        <taxon>Bacilli</taxon>
        <taxon>Bacillales</taxon>
        <taxon>Bacillaceae</taxon>
        <taxon>Neobacillus</taxon>
    </lineage>
</organism>
<protein>
    <submittedName>
        <fullName evidence="1">Uncharacterized protein</fullName>
    </submittedName>
</protein>
<sequence length="132" mass="15312">MDAELVERITRLVLSKLQEYSEPSLSNEVNRLDSVEDKSLDYPPLTEQDLKNWQQISMSIGFSEVSTKVEPLTQEEINVWKNISASIGFKNKIVEREPSSHRPLTEEEINNWNRLSVNTTEKGQVKFFPHHN</sequence>
<comment type="caution">
    <text evidence="1">The sequence shown here is derived from an EMBL/GenBank/DDBJ whole genome shotgun (WGS) entry which is preliminary data.</text>
</comment>
<dbReference type="RefSeq" id="WP_213115506.1">
    <property type="nucleotide sequence ID" value="NZ_JAGYPF010000001.1"/>
</dbReference>
<gene>
    <name evidence="1" type="ORF">KHA99_00635</name>
</gene>